<proteinExistence type="predicted"/>
<organism evidence="1 2">
    <name type="scientific">Azotobacter beijerinckii</name>
    <dbReference type="NCBI Taxonomy" id="170623"/>
    <lineage>
        <taxon>Bacteria</taxon>
        <taxon>Pseudomonadati</taxon>
        <taxon>Pseudomonadota</taxon>
        <taxon>Gammaproteobacteria</taxon>
        <taxon>Pseudomonadales</taxon>
        <taxon>Pseudomonadaceae</taxon>
        <taxon>Azotobacter</taxon>
    </lineage>
</organism>
<name>A0A1H6X961_9GAMM</name>
<sequence>MKTSNRYSPEIKERAVRLVLEHCSQWQGELKPECVAFWSIFH</sequence>
<dbReference type="Gene3D" id="1.10.10.10">
    <property type="entry name" value="Winged helix-like DNA-binding domain superfamily/Winged helix DNA-binding domain"/>
    <property type="match status" value="1"/>
</dbReference>
<evidence type="ECO:0000313" key="2">
    <source>
        <dbReference type="Proteomes" id="UP000199005"/>
    </source>
</evidence>
<dbReference type="Proteomes" id="UP000199005">
    <property type="component" value="Unassembled WGS sequence"/>
</dbReference>
<protein>
    <recommendedName>
        <fullName evidence="3">Transposase</fullName>
    </recommendedName>
</protein>
<dbReference type="AlphaFoldDB" id="A0A1H6X961"/>
<accession>A0A1H6X961</accession>
<dbReference type="InterPro" id="IPR036388">
    <property type="entry name" value="WH-like_DNA-bd_sf"/>
</dbReference>
<dbReference type="EMBL" id="FNYO01000052">
    <property type="protein sequence ID" value="SEJ21115.1"/>
    <property type="molecule type" value="Genomic_DNA"/>
</dbReference>
<reference evidence="1 2" key="1">
    <citation type="submission" date="2016-10" db="EMBL/GenBank/DDBJ databases">
        <authorList>
            <person name="de Groot N.N."/>
        </authorList>
    </citation>
    <scope>NUCLEOTIDE SEQUENCE [LARGE SCALE GENOMIC DNA]</scope>
    <source>
        <strain evidence="1 2">DSM 1041</strain>
    </source>
</reference>
<gene>
    <name evidence="1" type="ORF">SAMN04244579_03504</name>
</gene>
<evidence type="ECO:0000313" key="1">
    <source>
        <dbReference type="EMBL" id="SEJ21115.1"/>
    </source>
</evidence>
<evidence type="ECO:0008006" key="3">
    <source>
        <dbReference type="Google" id="ProtNLM"/>
    </source>
</evidence>